<name>A0AAI9U391_9PEZI</name>
<accession>A0AAI9U391</accession>
<evidence type="ECO:0000256" key="1">
    <source>
        <dbReference type="SAM" id="MobiDB-lite"/>
    </source>
</evidence>
<reference evidence="2 3" key="1">
    <citation type="submission" date="2016-10" db="EMBL/GenBank/DDBJ databases">
        <title>The genome sequence of Colletotrichum fioriniae PJ7.</title>
        <authorList>
            <person name="Baroncelli R."/>
        </authorList>
    </citation>
    <scope>NUCLEOTIDE SEQUENCE [LARGE SCALE GENOMIC DNA]</scope>
    <source>
        <strain evidence="2">Col 31</strain>
    </source>
</reference>
<evidence type="ECO:0000313" key="2">
    <source>
        <dbReference type="EMBL" id="KAK1449724.1"/>
    </source>
</evidence>
<gene>
    <name evidence="2" type="ORF">CMEL01_07060</name>
</gene>
<sequence length="91" mass="9319">MRLAAVDDSKQGNAGAAIGGGISCPQQSLFSRVDSIDSPSVPSDAWPCEGLGAQNDSSTCHPLGKGQGQSTTLREFIRHAAFQRSSGQGGT</sequence>
<comment type="caution">
    <text evidence="2">The sequence shown here is derived from an EMBL/GenBank/DDBJ whole genome shotgun (WGS) entry which is preliminary data.</text>
</comment>
<dbReference type="Proteomes" id="UP001239795">
    <property type="component" value="Unassembled WGS sequence"/>
</dbReference>
<organism evidence="2 3">
    <name type="scientific">Colletotrichum melonis</name>
    <dbReference type="NCBI Taxonomy" id="1209925"/>
    <lineage>
        <taxon>Eukaryota</taxon>
        <taxon>Fungi</taxon>
        <taxon>Dikarya</taxon>
        <taxon>Ascomycota</taxon>
        <taxon>Pezizomycotina</taxon>
        <taxon>Sordariomycetes</taxon>
        <taxon>Hypocreomycetidae</taxon>
        <taxon>Glomerellales</taxon>
        <taxon>Glomerellaceae</taxon>
        <taxon>Colletotrichum</taxon>
        <taxon>Colletotrichum acutatum species complex</taxon>
    </lineage>
</organism>
<proteinExistence type="predicted"/>
<dbReference type="EMBL" id="MLGG01000057">
    <property type="protein sequence ID" value="KAK1449724.1"/>
    <property type="molecule type" value="Genomic_DNA"/>
</dbReference>
<dbReference type="PROSITE" id="PS51257">
    <property type="entry name" value="PROKAR_LIPOPROTEIN"/>
    <property type="match status" value="1"/>
</dbReference>
<feature type="region of interest" description="Disordered" evidence="1">
    <location>
        <begin position="1"/>
        <end position="20"/>
    </location>
</feature>
<protein>
    <submittedName>
        <fullName evidence="2">Uncharacterized protein</fullName>
    </submittedName>
</protein>
<evidence type="ECO:0000313" key="3">
    <source>
        <dbReference type="Proteomes" id="UP001239795"/>
    </source>
</evidence>
<dbReference type="AlphaFoldDB" id="A0AAI9U391"/>
<feature type="compositionally biased region" description="Basic and acidic residues" evidence="1">
    <location>
        <begin position="1"/>
        <end position="10"/>
    </location>
</feature>
<keyword evidence="3" id="KW-1185">Reference proteome</keyword>